<comment type="subcellular location">
    <subcellularLocation>
        <location evidence="1">Nucleus</location>
    </subcellularLocation>
</comment>
<dbReference type="FunFam" id="1.10.10.60:FF:000077">
    <property type="entry name" value="MYB transcription factor"/>
    <property type="match status" value="1"/>
</dbReference>
<proteinExistence type="predicted"/>
<dbReference type="InterPro" id="IPR017930">
    <property type="entry name" value="Myb_dom"/>
</dbReference>
<feature type="domain" description="HTH myb-type" evidence="10">
    <location>
        <begin position="22"/>
        <end position="78"/>
    </location>
</feature>
<dbReference type="SUPFAM" id="SSF46689">
    <property type="entry name" value="Homeodomain-like"/>
    <property type="match status" value="1"/>
</dbReference>
<evidence type="ECO:0000256" key="1">
    <source>
        <dbReference type="ARBA" id="ARBA00004123"/>
    </source>
</evidence>
<keyword evidence="7" id="KW-0539">Nucleus</keyword>
<dbReference type="InterPro" id="IPR009057">
    <property type="entry name" value="Homeodomain-like_sf"/>
</dbReference>
<evidence type="ECO:0000256" key="4">
    <source>
        <dbReference type="ARBA" id="ARBA00023125"/>
    </source>
</evidence>
<dbReference type="InterPro" id="IPR051953">
    <property type="entry name" value="Plant_SW-associated_TFs"/>
</dbReference>
<feature type="domain" description="Myb-like" evidence="9">
    <location>
        <begin position="75"/>
        <end position="168"/>
    </location>
</feature>
<dbReference type="Proteomes" id="UP000287651">
    <property type="component" value="Unassembled WGS sequence"/>
</dbReference>
<dbReference type="PANTHER" id="PTHR47997">
    <property type="entry name" value="MYB DOMAIN PROTEIN 55"/>
    <property type="match status" value="1"/>
</dbReference>
<name>A0A426Z9R8_ENSVE</name>
<feature type="compositionally biased region" description="Basic and acidic residues" evidence="8">
    <location>
        <begin position="1"/>
        <end position="12"/>
    </location>
</feature>
<feature type="region of interest" description="Disordered" evidence="8">
    <location>
        <begin position="1"/>
        <end position="28"/>
    </location>
</feature>
<dbReference type="Pfam" id="PF00249">
    <property type="entry name" value="Myb_DNA-binding"/>
    <property type="match status" value="2"/>
</dbReference>
<comment type="caution">
    <text evidence="11">The sequence shown here is derived from an EMBL/GenBank/DDBJ whole genome shotgun (WGS) entry which is preliminary data.</text>
</comment>
<keyword evidence="2" id="KW-0677">Repeat</keyword>
<protein>
    <submittedName>
        <fullName evidence="11">Uncharacterized protein</fullName>
    </submittedName>
</protein>
<keyword evidence="5" id="KW-0010">Activator</keyword>
<dbReference type="SMART" id="SM00717">
    <property type="entry name" value="SANT"/>
    <property type="match status" value="2"/>
</dbReference>
<dbReference type="PROSITE" id="PS50090">
    <property type="entry name" value="MYB_LIKE"/>
    <property type="match status" value="2"/>
</dbReference>
<evidence type="ECO:0000256" key="6">
    <source>
        <dbReference type="ARBA" id="ARBA00023163"/>
    </source>
</evidence>
<dbReference type="CDD" id="cd00167">
    <property type="entry name" value="SANT"/>
    <property type="match status" value="2"/>
</dbReference>
<evidence type="ECO:0000313" key="11">
    <source>
        <dbReference type="EMBL" id="RRT60696.1"/>
    </source>
</evidence>
<accession>A0A426Z9R8</accession>
<evidence type="ECO:0000259" key="10">
    <source>
        <dbReference type="PROSITE" id="PS51294"/>
    </source>
</evidence>
<evidence type="ECO:0000256" key="7">
    <source>
        <dbReference type="ARBA" id="ARBA00023242"/>
    </source>
</evidence>
<dbReference type="PANTHER" id="PTHR47997:SF44">
    <property type="entry name" value="TRANSCRIPTION FACTOR MYB46"/>
    <property type="match status" value="1"/>
</dbReference>
<gene>
    <name evidence="11" type="ORF">B296_00044782</name>
</gene>
<dbReference type="GO" id="GO:0045893">
    <property type="term" value="P:positive regulation of DNA-templated transcription"/>
    <property type="evidence" value="ECO:0007669"/>
    <property type="project" value="UniProtKB-ARBA"/>
</dbReference>
<keyword evidence="6" id="KW-0804">Transcription</keyword>
<dbReference type="InterPro" id="IPR001005">
    <property type="entry name" value="SANT/Myb"/>
</dbReference>
<dbReference type="PROSITE" id="PS51294">
    <property type="entry name" value="HTH_MYB"/>
    <property type="match status" value="2"/>
</dbReference>
<feature type="domain" description="HTH myb-type" evidence="10">
    <location>
        <begin position="144"/>
        <end position="172"/>
    </location>
</feature>
<evidence type="ECO:0000256" key="8">
    <source>
        <dbReference type="SAM" id="MobiDB-lite"/>
    </source>
</evidence>
<evidence type="ECO:0000256" key="2">
    <source>
        <dbReference type="ARBA" id="ARBA00022737"/>
    </source>
</evidence>
<keyword evidence="3" id="KW-0805">Transcription regulation</keyword>
<dbReference type="AlphaFoldDB" id="A0A426Z9R8"/>
<evidence type="ECO:0000256" key="3">
    <source>
        <dbReference type="ARBA" id="ARBA00023015"/>
    </source>
</evidence>
<reference evidence="11 12" key="1">
    <citation type="journal article" date="2014" name="Agronomy (Basel)">
        <title>A Draft Genome Sequence for Ensete ventricosum, the Drought-Tolerant Tree Against Hunger.</title>
        <authorList>
            <person name="Harrison J."/>
            <person name="Moore K.A."/>
            <person name="Paszkiewicz K."/>
            <person name="Jones T."/>
            <person name="Grant M."/>
            <person name="Ambacheew D."/>
            <person name="Muzemil S."/>
            <person name="Studholme D.J."/>
        </authorList>
    </citation>
    <scope>NUCLEOTIDE SEQUENCE [LARGE SCALE GENOMIC DNA]</scope>
</reference>
<evidence type="ECO:0000313" key="12">
    <source>
        <dbReference type="Proteomes" id="UP000287651"/>
    </source>
</evidence>
<feature type="domain" description="Myb-like" evidence="9">
    <location>
        <begin position="22"/>
        <end position="74"/>
    </location>
</feature>
<dbReference type="EMBL" id="AMZH03007676">
    <property type="protein sequence ID" value="RRT60696.1"/>
    <property type="molecule type" value="Genomic_DNA"/>
</dbReference>
<organism evidence="11 12">
    <name type="scientific">Ensete ventricosum</name>
    <name type="common">Abyssinian banana</name>
    <name type="synonym">Musa ensete</name>
    <dbReference type="NCBI Taxonomy" id="4639"/>
    <lineage>
        <taxon>Eukaryota</taxon>
        <taxon>Viridiplantae</taxon>
        <taxon>Streptophyta</taxon>
        <taxon>Embryophyta</taxon>
        <taxon>Tracheophyta</taxon>
        <taxon>Spermatophyta</taxon>
        <taxon>Magnoliopsida</taxon>
        <taxon>Liliopsida</taxon>
        <taxon>Zingiberales</taxon>
        <taxon>Musaceae</taxon>
        <taxon>Ensete</taxon>
    </lineage>
</organism>
<evidence type="ECO:0000259" key="9">
    <source>
        <dbReference type="PROSITE" id="PS50090"/>
    </source>
</evidence>
<dbReference type="GO" id="GO:0005634">
    <property type="term" value="C:nucleus"/>
    <property type="evidence" value="ECO:0007669"/>
    <property type="project" value="UniProtKB-SubCell"/>
</dbReference>
<evidence type="ECO:0000256" key="5">
    <source>
        <dbReference type="ARBA" id="ARBA00023159"/>
    </source>
</evidence>
<dbReference type="Gene3D" id="1.10.10.60">
    <property type="entry name" value="Homeodomain-like"/>
    <property type="match status" value="2"/>
</dbReference>
<sequence>MRKPDAPGKKDGTSTNSADDGGSRLRKGLWSPEEDEKLMNHMLGNGQGCWSEVARNAGLQRCGKSCRLRWINYLRPGLKRGPFSLQEEELIIYLHSILGNRLSSLHLLHSIRLTRSDWSTSTSNMNEHMHQCFDSCTCTYNLCRWSHIAARLPGRTDNEIKNFWNSTIKKRLKNSSSSFFGDSGDGISAKEPQSQVMYMDSSSSSMHGLPTGNHYDLVPLPEVGLENDYYLHEARVGTENGYYGGGQGMVMEGGGIMGRGGELLLVPPLVNTNLIADDNVDVNEIQSDKAVGGGLFWEGEKVRVGEWERELGDLMKDVSFTFLDFQVQ</sequence>
<dbReference type="GO" id="GO:0003677">
    <property type="term" value="F:DNA binding"/>
    <property type="evidence" value="ECO:0007669"/>
    <property type="project" value="UniProtKB-KW"/>
</dbReference>
<keyword evidence="4" id="KW-0238">DNA-binding</keyword>